<accession>A0ABU9U6Y9</accession>
<dbReference type="Proteomes" id="UP001388366">
    <property type="component" value="Unassembled WGS sequence"/>
</dbReference>
<reference evidence="1 2" key="1">
    <citation type="submission" date="2024-03" db="EMBL/GenBank/DDBJ databases">
        <title>Community enrichment and isolation of bacterial strains for fucoidan degradation.</title>
        <authorList>
            <person name="Sichert A."/>
        </authorList>
    </citation>
    <scope>NUCLEOTIDE SEQUENCE [LARGE SCALE GENOMIC DNA]</scope>
    <source>
        <strain evidence="1 2">AS81</strain>
    </source>
</reference>
<sequence>MFFNFKPEECCKLIFRYNPHRLLLSSLILSILFPFYVQADPQSKRISNYIHNIKMVEMAFSLVDGKCFSSMSLSNTKLNEIETITLTKTSLSYKEGSGQKEYISTGDYFLLLEKAGNAIEPLVANGCNKNQLNYFYTKALNNLKENLYLLKNEY</sequence>
<evidence type="ECO:0000313" key="2">
    <source>
        <dbReference type="Proteomes" id="UP001388366"/>
    </source>
</evidence>
<dbReference type="EMBL" id="JBBMQU010000042">
    <property type="protein sequence ID" value="MEM5552567.1"/>
    <property type="molecule type" value="Genomic_DNA"/>
</dbReference>
<comment type="caution">
    <text evidence="1">The sequence shown here is derived from an EMBL/GenBank/DDBJ whole genome shotgun (WGS) entry which is preliminary data.</text>
</comment>
<keyword evidence="2" id="KW-1185">Reference proteome</keyword>
<gene>
    <name evidence="1" type="ORF">WNY63_17740</name>
</gene>
<proteinExistence type="predicted"/>
<protein>
    <submittedName>
        <fullName evidence="1">Uncharacterized protein</fullName>
    </submittedName>
</protein>
<evidence type="ECO:0000313" key="1">
    <source>
        <dbReference type="EMBL" id="MEM5552567.1"/>
    </source>
</evidence>
<name>A0ABU9U6Y9_9GAMM</name>
<dbReference type="RefSeq" id="WP_342884445.1">
    <property type="nucleotide sequence ID" value="NZ_JBBMQU010000042.1"/>
</dbReference>
<organism evidence="1 2">
    <name type="scientific">Pseudoalteromonas neustonica</name>
    <dbReference type="NCBI Taxonomy" id="1840331"/>
    <lineage>
        <taxon>Bacteria</taxon>
        <taxon>Pseudomonadati</taxon>
        <taxon>Pseudomonadota</taxon>
        <taxon>Gammaproteobacteria</taxon>
        <taxon>Alteromonadales</taxon>
        <taxon>Pseudoalteromonadaceae</taxon>
        <taxon>Pseudoalteromonas</taxon>
    </lineage>
</organism>